<dbReference type="PROSITE" id="PS50885">
    <property type="entry name" value="HAMP"/>
    <property type="match status" value="1"/>
</dbReference>
<dbReference type="GO" id="GO:0005886">
    <property type="term" value="C:plasma membrane"/>
    <property type="evidence" value="ECO:0007669"/>
    <property type="project" value="UniProtKB-SubCell"/>
</dbReference>
<dbReference type="Gene3D" id="1.10.287.130">
    <property type="match status" value="1"/>
</dbReference>
<dbReference type="AlphaFoldDB" id="A0A918P1W7"/>
<dbReference type="SUPFAM" id="SSF47384">
    <property type="entry name" value="Homodimeric domain of signal transducing histidine kinase"/>
    <property type="match status" value="1"/>
</dbReference>
<dbReference type="InterPro" id="IPR003661">
    <property type="entry name" value="HisK_dim/P_dom"/>
</dbReference>
<dbReference type="SMART" id="SM00388">
    <property type="entry name" value="HisKA"/>
    <property type="match status" value="1"/>
</dbReference>
<evidence type="ECO:0000256" key="9">
    <source>
        <dbReference type="ARBA" id="ARBA00023012"/>
    </source>
</evidence>
<keyword evidence="5" id="KW-0808">Transferase</keyword>
<dbReference type="Pfam" id="PF00672">
    <property type="entry name" value="HAMP"/>
    <property type="match status" value="1"/>
</dbReference>
<dbReference type="InterPro" id="IPR003660">
    <property type="entry name" value="HAMP_dom"/>
</dbReference>
<dbReference type="InterPro" id="IPR005467">
    <property type="entry name" value="His_kinase_dom"/>
</dbReference>
<evidence type="ECO:0000256" key="5">
    <source>
        <dbReference type="ARBA" id="ARBA00022679"/>
    </source>
</evidence>
<dbReference type="EMBL" id="BMVU01000088">
    <property type="protein sequence ID" value="GGY13189.1"/>
    <property type="molecule type" value="Genomic_DNA"/>
</dbReference>
<dbReference type="InterPro" id="IPR003594">
    <property type="entry name" value="HATPase_dom"/>
</dbReference>
<dbReference type="Pfam" id="PF00512">
    <property type="entry name" value="HisKA"/>
    <property type="match status" value="1"/>
</dbReference>
<feature type="domain" description="HAMP" evidence="14">
    <location>
        <begin position="168"/>
        <end position="217"/>
    </location>
</feature>
<keyword evidence="6 12" id="KW-0812">Transmembrane</keyword>
<dbReference type="Proteomes" id="UP000619244">
    <property type="component" value="Unassembled WGS sequence"/>
</dbReference>
<evidence type="ECO:0000256" key="8">
    <source>
        <dbReference type="ARBA" id="ARBA00022989"/>
    </source>
</evidence>
<evidence type="ECO:0000256" key="11">
    <source>
        <dbReference type="SAM" id="MobiDB-lite"/>
    </source>
</evidence>
<gene>
    <name evidence="15" type="ORF">GCM10010358_76850</name>
</gene>
<comment type="catalytic activity">
    <reaction evidence="1">
        <text>ATP + protein L-histidine = ADP + protein N-phospho-L-histidine.</text>
        <dbReference type="EC" id="2.7.13.3"/>
    </reaction>
</comment>
<dbReference type="PANTHER" id="PTHR45436:SF5">
    <property type="entry name" value="SENSOR HISTIDINE KINASE TRCS"/>
    <property type="match status" value="1"/>
</dbReference>
<feature type="transmembrane region" description="Helical" evidence="12">
    <location>
        <begin position="144"/>
        <end position="163"/>
    </location>
</feature>
<accession>A0A918P1W7</accession>
<dbReference type="RefSeq" id="WP_190194925.1">
    <property type="nucleotide sequence ID" value="NZ_BMVU01000088.1"/>
</dbReference>
<dbReference type="InterPro" id="IPR036890">
    <property type="entry name" value="HATPase_C_sf"/>
</dbReference>
<feature type="transmembrane region" description="Helical" evidence="12">
    <location>
        <begin position="17"/>
        <end position="36"/>
    </location>
</feature>
<keyword evidence="9" id="KW-0902">Two-component regulatory system</keyword>
<comment type="caution">
    <text evidence="15">The sequence shown here is derived from an EMBL/GenBank/DDBJ whole genome shotgun (WGS) entry which is preliminary data.</text>
</comment>
<dbReference type="Gene3D" id="6.10.340.10">
    <property type="match status" value="1"/>
</dbReference>
<evidence type="ECO:0000256" key="12">
    <source>
        <dbReference type="SAM" id="Phobius"/>
    </source>
</evidence>
<evidence type="ECO:0000313" key="16">
    <source>
        <dbReference type="Proteomes" id="UP000619244"/>
    </source>
</evidence>
<dbReference type="SMART" id="SM00304">
    <property type="entry name" value="HAMP"/>
    <property type="match status" value="1"/>
</dbReference>
<dbReference type="EC" id="2.7.13.3" evidence="3"/>
<dbReference type="Pfam" id="PF02518">
    <property type="entry name" value="HATPase_c"/>
    <property type="match status" value="1"/>
</dbReference>
<organism evidence="15 16">
    <name type="scientific">Streptomyces minutiscleroticus</name>
    <dbReference type="NCBI Taxonomy" id="68238"/>
    <lineage>
        <taxon>Bacteria</taxon>
        <taxon>Bacillati</taxon>
        <taxon>Actinomycetota</taxon>
        <taxon>Actinomycetes</taxon>
        <taxon>Kitasatosporales</taxon>
        <taxon>Streptomycetaceae</taxon>
        <taxon>Streptomyces</taxon>
    </lineage>
</organism>
<evidence type="ECO:0000256" key="3">
    <source>
        <dbReference type="ARBA" id="ARBA00012438"/>
    </source>
</evidence>
<dbReference type="InterPro" id="IPR050428">
    <property type="entry name" value="TCS_sensor_his_kinase"/>
</dbReference>
<dbReference type="CDD" id="cd00082">
    <property type="entry name" value="HisKA"/>
    <property type="match status" value="1"/>
</dbReference>
<evidence type="ECO:0000256" key="1">
    <source>
        <dbReference type="ARBA" id="ARBA00000085"/>
    </source>
</evidence>
<evidence type="ECO:0000259" key="14">
    <source>
        <dbReference type="PROSITE" id="PS50885"/>
    </source>
</evidence>
<feature type="domain" description="Histidine kinase" evidence="13">
    <location>
        <begin position="225"/>
        <end position="417"/>
    </location>
</feature>
<dbReference type="PRINTS" id="PR00344">
    <property type="entry name" value="BCTRLSENSOR"/>
</dbReference>
<dbReference type="Gene3D" id="3.30.565.10">
    <property type="entry name" value="Histidine kinase-like ATPase, C-terminal domain"/>
    <property type="match status" value="1"/>
</dbReference>
<comment type="subcellular location">
    <subcellularLocation>
        <location evidence="2">Cell membrane</location>
    </subcellularLocation>
</comment>
<protein>
    <recommendedName>
        <fullName evidence="3">histidine kinase</fullName>
        <ecNumber evidence="3">2.7.13.3</ecNumber>
    </recommendedName>
</protein>
<reference evidence="15" key="1">
    <citation type="journal article" date="2014" name="Int. J. Syst. Evol. Microbiol.">
        <title>Complete genome sequence of Corynebacterium casei LMG S-19264T (=DSM 44701T), isolated from a smear-ripened cheese.</title>
        <authorList>
            <consortium name="US DOE Joint Genome Institute (JGI-PGF)"/>
            <person name="Walter F."/>
            <person name="Albersmeier A."/>
            <person name="Kalinowski J."/>
            <person name="Ruckert C."/>
        </authorList>
    </citation>
    <scope>NUCLEOTIDE SEQUENCE</scope>
    <source>
        <strain evidence="15">JCM 4790</strain>
    </source>
</reference>
<evidence type="ECO:0000256" key="10">
    <source>
        <dbReference type="ARBA" id="ARBA00023136"/>
    </source>
</evidence>
<evidence type="ECO:0000259" key="13">
    <source>
        <dbReference type="PROSITE" id="PS50109"/>
    </source>
</evidence>
<dbReference type="InterPro" id="IPR036097">
    <property type="entry name" value="HisK_dim/P_sf"/>
</dbReference>
<proteinExistence type="predicted"/>
<name>A0A918P1W7_9ACTN</name>
<dbReference type="SMART" id="SM00387">
    <property type="entry name" value="HATPase_c"/>
    <property type="match status" value="1"/>
</dbReference>
<evidence type="ECO:0000256" key="6">
    <source>
        <dbReference type="ARBA" id="ARBA00022692"/>
    </source>
</evidence>
<reference evidence="15" key="2">
    <citation type="submission" date="2020-09" db="EMBL/GenBank/DDBJ databases">
        <authorList>
            <person name="Sun Q."/>
            <person name="Ohkuma M."/>
        </authorList>
    </citation>
    <scope>NUCLEOTIDE SEQUENCE</scope>
    <source>
        <strain evidence="15">JCM 4790</strain>
    </source>
</reference>
<evidence type="ECO:0000256" key="2">
    <source>
        <dbReference type="ARBA" id="ARBA00004236"/>
    </source>
</evidence>
<feature type="region of interest" description="Disordered" evidence="11">
    <location>
        <begin position="403"/>
        <end position="436"/>
    </location>
</feature>
<evidence type="ECO:0000313" key="15">
    <source>
        <dbReference type="EMBL" id="GGY13189.1"/>
    </source>
</evidence>
<feature type="compositionally biased region" description="Basic and acidic residues" evidence="11">
    <location>
        <begin position="421"/>
        <end position="436"/>
    </location>
</feature>
<dbReference type="InterPro" id="IPR004358">
    <property type="entry name" value="Sig_transdc_His_kin-like_C"/>
</dbReference>
<keyword evidence="4" id="KW-0597">Phosphoprotein</keyword>
<keyword evidence="7 15" id="KW-0418">Kinase</keyword>
<sequence length="436" mass="46454">MDHAHSLLNWRSLRWKIALLVAVACCGTALTVGVLVHRSTEARSMNDGGARAINRLSQALKDYERDGVAPDGLVTQPAAMPGQLLDRLEHEQGDGQAMVTWYEGGGPGDHPSMWAARTHRGSPVALETDMTSDLLTRRALDRHMWKYSLIALAVMVPLSALAAELPNRRLRRVARTARRVAAGDLAARTAAGRGRDEVAAISAAVDTMADSLRERLLAEQRFTADVAHELRTPLMGLVTASGLLPQGEATEMVRDRVAVLRALVEDLLEISRLDAGAERAELRPVPLADVVTEALARTGLDARLSTVGAQPVMTDPRRLDRIVSNLVANAHRHGRPPVEVTVTGTGVTVRDHGPGFPPELLAEGPQRFRTGAAERGTGHGLGLTIALGQAQVIGAELSLTNQPDGGAAATLGLPAVTDRGGMGREDDGTGPDRRSH</sequence>
<keyword evidence="16" id="KW-1185">Reference proteome</keyword>
<dbReference type="SUPFAM" id="SSF158472">
    <property type="entry name" value="HAMP domain-like"/>
    <property type="match status" value="1"/>
</dbReference>
<evidence type="ECO:0000256" key="7">
    <source>
        <dbReference type="ARBA" id="ARBA00022777"/>
    </source>
</evidence>
<dbReference type="PROSITE" id="PS50109">
    <property type="entry name" value="HIS_KIN"/>
    <property type="match status" value="1"/>
</dbReference>
<dbReference type="GO" id="GO:0000155">
    <property type="term" value="F:phosphorelay sensor kinase activity"/>
    <property type="evidence" value="ECO:0007669"/>
    <property type="project" value="InterPro"/>
</dbReference>
<dbReference type="SUPFAM" id="SSF55874">
    <property type="entry name" value="ATPase domain of HSP90 chaperone/DNA topoisomerase II/histidine kinase"/>
    <property type="match status" value="1"/>
</dbReference>
<dbReference type="PANTHER" id="PTHR45436">
    <property type="entry name" value="SENSOR HISTIDINE KINASE YKOH"/>
    <property type="match status" value="1"/>
</dbReference>
<evidence type="ECO:0000256" key="4">
    <source>
        <dbReference type="ARBA" id="ARBA00022553"/>
    </source>
</evidence>
<keyword evidence="8 12" id="KW-1133">Transmembrane helix</keyword>
<keyword evidence="10 12" id="KW-0472">Membrane</keyword>